<dbReference type="EMBL" id="MU155180">
    <property type="protein sequence ID" value="KAF9481335.1"/>
    <property type="molecule type" value="Genomic_DNA"/>
</dbReference>
<proteinExistence type="predicted"/>
<comment type="caution">
    <text evidence="1">The sequence shown here is derived from an EMBL/GenBank/DDBJ whole genome shotgun (WGS) entry which is preliminary data.</text>
</comment>
<reference evidence="1" key="1">
    <citation type="submission" date="2020-11" db="EMBL/GenBank/DDBJ databases">
        <authorList>
            <consortium name="DOE Joint Genome Institute"/>
            <person name="Ahrendt S."/>
            <person name="Riley R."/>
            <person name="Andreopoulos W."/>
            <person name="Labutti K."/>
            <person name="Pangilinan J."/>
            <person name="Ruiz-Duenas F.J."/>
            <person name="Barrasa J.M."/>
            <person name="Sanchez-Garcia M."/>
            <person name="Camarero S."/>
            <person name="Miyauchi S."/>
            <person name="Serrano A."/>
            <person name="Linde D."/>
            <person name="Babiker R."/>
            <person name="Drula E."/>
            <person name="Ayuso-Fernandez I."/>
            <person name="Pacheco R."/>
            <person name="Padilla G."/>
            <person name="Ferreira P."/>
            <person name="Barriuso J."/>
            <person name="Kellner H."/>
            <person name="Castanera R."/>
            <person name="Alfaro M."/>
            <person name="Ramirez L."/>
            <person name="Pisabarro A.G."/>
            <person name="Kuo A."/>
            <person name="Tritt A."/>
            <person name="Lipzen A."/>
            <person name="He G."/>
            <person name="Yan M."/>
            <person name="Ng V."/>
            <person name="Cullen D."/>
            <person name="Martin F."/>
            <person name="Rosso M.-N."/>
            <person name="Henrissat B."/>
            <person name="Hibbett D."/>
            <person name="Martinez A.T."/>
            <person name="Grigoriev I.V."/>
        </authorList>
    </citation>
    <scope>NUCLEOTIDE SEQUENCE</scope>
    <source>
        <strain evidence="1">CIRM-BRFM 674</strain>
    </source>
</reference>
<protein>
    <submittedName>
        <fullName evidence="1">Uncharacterized protein</fullName>
    </submittedName>
</protein>
<evidence type="ECO:0000313" key="1">
    <source>
        <dbReference type="EMBL" id="KAF9481335.1"/>
    </source>
</evidence>
<keyword evidence="2" id="KW-1185">Reference proteome</keyword>
<gene>
    <name evidence="1" type="ORF">BDN70DRAFT_876500</name>
</gene>
<accession>A0A9P5Z6Z5</accession>
<organism evidence="1 2">
    <name type="scientific">Pholiota conissans</name>
    <dbReference type="NCBI Taxonomy" id="109636"/>
    <lineage>
        <taxon>Eukaryota</taxon>
        <taxon>Fungi</taxon>
        <taxon>Dikarya</taxon>
        <taxon>Basidiomycota</taxon>
        <taxon>Agaricomycotina</taxon>
        <taxon>Agaricomycetes</taxon>
        <taxon>Agaricomycetidae</taxon>
        <taxon>Agaricales</taxon>
        <taxon>Agaricineae</taxon>
        <taxon>Strophariaceae</taxon>
        <taxon>Pholiota</taxon>
    </lineage>
</organism>
<evidence type="ECO:0000313" key="2">
    <source>
        <dbReference type="Proteomes" id="UP000807469"/>
    </source>
</evidence>
<dbReference type="AlphaFoldDB" id="A0A9P5Z6Z5"/>
<name>A0A9P5Z6Z5_9AGAR</name>
<dbReference type="Proteomes" id="UP000807469">
    <property type="component" value="Unassembled WGS sequence"/>
</dbReference>
<sequence length="100" mass="11532">MTRAEKMLLGRFCPNIQNWRTIPGLLFGVFLKADQACWYGADAAWLRSFRPRFKFSKPKKISRIRFFKSQTSRRVNRSEVSEGQAAGLLGVITLALLVFY</sequence>